<evidence type="ECO:0000256" key="6">
    <source>
        <dbReference type="RuleBase" id="RU362062"/>
    </source>
</evidence>
<dbReference type="EMBL" id="DRND01000269">
    <property type="protein sequence ID" value="HFC46906.1"/>
    <property type="molecule type" value="Genomic_DNA"/>
</dbReference>
<feature type="domain" description="Flagellar basal-body/hook protein C-terminal" evidence="8">
    <location>
        <begin position="114"/>
        <end position="157"/>
    </location>
</feature>
<evidence type="ECO:0000256" key="2">
    <source>
        <dbReference type="ARBA" id="ARBA00009677"/>
    </source>
</evidence>
<evidence type="ECO:0000259" key="8">
    <source>
        <dbReference type="Pfam" id="PF06429"/>
    </source>
</evidence>
<gene>
    <name evidence="9" type="primary">flgC</name>
    <name evidence="9" type="ORF">ENJ63_03400</name>
</gene>
<dbReference type="Pfam" id="PF06429">
    <property type="entry name" value="Flg_bbr_C"/>
    <property type="match status" value="1"/>
</dbReference>
<keyword evidence="9" id="KW-0969">Cilium</keyword>
<feature type="domain" description="Flagellar basal body rod protein N-terminal" evidence="7">
    <location>
        <begin position="7"/>
        <end position="33"/>
    </location>
</feature>
<dbReference type="AlphaFoldDB" id="A0A7V2SW89"/>
<evidence type="ECO:0000313" key="9">
    <source>
        <dbReference type="EMBL" id="HFC46906.1"/>
    </source>
</evidence>
<keyword evidence="4 6" id="KW-0975">Bacterial flagellum</keyword>
<dbReference type="NCBIfam" id="TIGR01395">
    <property type="entry name" value="FlgC"/>
    <property type="match status" value="1"/>
</dbReference>
<evidence type="ECO:0000256" key="3">
    <source>
        <dbReference type="ARBA" id="ARBA00017941"/>
    </source>
</evidence>
<dbReference type="PANTHER" id="PTHR30435">
    <property type="entry name" value="FLAGELLAR PROTEIN"/>
    <property type="match status" value="1"/>
</dbReference>
<comment type="subcellular location">
    <subcellularLocation>
        <location evidence="1 6">Bacterial flagellum basal body</location>
    </subcellularLocation>
</comment>
<dbReference type="Pfam" id="PF00460">
    <property type="entry name" value="Flg_bb_rod"/>
    <property type="match status" value="1"/>
</dbReference>
<keyword evidence="9" id="KW-0282">Flagellum</keyword>
<organism evidence="9">
    <name type="scientific">Dissulfuribacter thermophilus</name>
    <dbReference type="NCBI Taxonomy" id="1156395"/>
    <lineage>
        <taxon>Bacteria</taxon>
        <taxon>Pseudomonadati</taxon>
        <taxon>Thermodesulfobacteriota</taxon>
        <taxon>Dissulfuribacteria</taxon>
        <taxon>Dissulfuribacterales</taxon>
        <taxon>Dissulfuribacteraceae</taxon>
        <taxon>Dissulfuribacter</taxon>
    </lineage>
</organism>
<comment type="caution">
    <text evidence="9">The sequence shown here is derived from an EMBL/GenBank/DDBJ whole genome shotgun (WGS) entry which is preliminary data.</text>
</comment>
<name>A0A7V2SW89_9BACT</name>
<dbReference type="InterPro" id="IPR010930">
    <property type="entry name" value="Flg_bb/hook_C_dom"/>
</dbReference>
<accession>A0A7V2SW89</accession>
<evidence type="ECO:0000256" key="5">
    <source>
        <dbReference type="ARBA" id="ARBA00025933"/>
    </source>
</evidence>
<protein>
    <recommendedName>
        <fullName evidence="3 6">Flagellar basal-body rod protein FlgC</fullName>
    </recommendedName>
</protein>
<evidence type="ECO:0000256" key="1">
    <source>
        <dbReference type="ARBA" id="ARBA00004117"/>
    </source>
</evidence>
<dbReference type="PANTHER" id="PTHR30435:SF2">
    <property type="entry name" value="FLAGELLAR BASAL-BODY ROD PROTEIN FLGC"/>
    <property type="match status" value="1"/>
</dbReference>
<dbReference type="GO" id="GO:0030694">
    <property type="term" value="C:bacterial-type flagellum basal body, rod"/>
    <property type="evidence" value="ECO:0007669"/>
    <property type="project" value="UniProtKB-UniRule"/>
</dbReference>
<comment type="subunit">
    <text evidence="5 6">The basal body constitutes a major portion of the flagellar organelle and consists of four rings (L,P,S, and M) mounted on a central rod. The rod consists of about 26 subunits of FlgG in the distal portion, and FlgB, FlgC and FlgF are thought to build up the proximal portion of the rod with about 6 subunits each.</text>
</comment>
<dbReference type="InterPro" id="IPR001444">
    <property type="entry name" value="Flag_bb_rod_N"/>
</dbReference>
<evidence type="ECO:0000259" key="7">
    <source>
        <dbReference type="Pfam" id="PF00460"/>
    </source>
</evidence>
<proteinExistence type="inferred from homology"/>
<keyword evidence="9" id="KW-0966">Cell projection</keyword>
<sequence>MDLLTAIEISARGLSAERTRVNVASMNIANAHVTKTIDGGPYRAKSVVFEAVPLEVEKRGESSNSQGIGRGEGFQQVLDQAIKKVEVVKVAKVVENPDPFKEVYDPTHPDADKNGMVRLPNVNVVEEMVDLMNAQRAYEAGVTAMNTAKQMAMKALEIGR</sequence>
<dbReference type="GO" id="GO:0071978">
    <property type="term" value="P:bacterial-type flagellum-dependent swarming motility"/>
    <property type="evidence" value="ECO:0007669"/>
    <property type="project" value="TreeGrafter"/>
</dbReference>
<dbReference type="InterPro" id="IPR006299">
    <property type="entry name" value="FlgC"/>
</dbReference>
<evidence type="ECO:0000256" key="4">
    <source>
        <dbReference type="ARBA" id="ARBA00023143"/>
    </source>
</evidence>
<reference evidence="9" key="1">
    <citation type="journal article" date="2020" name="mSystems">
        <title>Genome- and Community-Level Interaction Insights into Carbon Utilization and Element Cycling Functions of Hydrothermarchaeota in Hydrothermal Sediment.</title>
        <authorList>
            <person name="Zhou Z."/>
            <person name="Liu Y."/>
            <person name="Xu W."/>
            <person name="Pan J."/>
            <person name="Luo Z.H."/>
            <person name="Li M."/>
        </authorList>
    </citation>
    <scope>NUCLEOTIDE SEQUENCE [LARGE SCALE GENOMIC DNA]</scope>
    <source>
        <strain evidence="9">HyVt-503</strain>
    </source>
</reference>
<comment type="similarity">
    <text evidence="2">Belongs to the flagella basal body rod proteins family.</text>
</comment>
<dbReference type="Proteomes" id="UP000885797">
    <property type="component" value="Unassembled WGS sequence"/>
</dbReference>